<evidence type="ECO:0000313" key="10">
    <source>
        <dbReference type="EMBL" id="QJA63327.1"/>
    </source>
</evidence>
<feature type="domain" description="AAA+ ATPase" evidence="8">
    <location>
        <begin position="247"/>
        <end position="385"/>
    </location>
</feature>
<evidence type="ECO:0000256" key="6">
    <source>
        <dbReference type="ARBA" id="ARBA00038088"/>
    </source>
</evidence>
<dbReference type="PANTHER" id="PTHR42960:SF1">
    <property type="entry name" value="YCF46 PROTEIN"/>
    <property type="match status" value="1"/>
</dbReference>
<keyword evidence="2" id="KW-0150">Chloroplast</keyword>
<dbReference type="AlphaFoldDB" id="A0A6H1ZAL6"/>
<keyword evidence="3" id="KW-0934">Plastid</keyword>
<reference evidence="9" key="1">
    <citation type="submission" date="2020-03" db="EMBL/GenBank/DDBJ databases">
        <title>The deep terrestrial virosphere.</title>
        <authorList>
            <person name="Holmfeldt K."/>
            <person name="Nilsson E."/>
            <person name="Simone D."/>
            <person name="Lopez-Fernandez M."/>
            <person name="Wu X."/>
            <person name="de Brujin I."/>
            <person name="Lundin D."/>
            <person name="Andersson A."/>
            <person name="Bertilsson S."/>
            <person name="Dopson M."/>
        </authorList>
    </citation>
    <scope>NUCLEOTIDE SEQUENCE</scope>
    <source>
        <strain evidence="12">MM415A00110</strain>
        <strain evidence="10">MM415B00633</strain>
        <strain evidence="9">TM448A00090</strain>
        <strain evidence="11">TM448B00221</strain>
    </source>
</reference>
<dbReference type="Gene3D" id="3.40.50.300">
    <property type="entry name" value="P-loop containing nucleotide triphosphate hydrolases"/>
    <property type="match status" value="1"/>
</dbReference>
<dbReference type="EMBL" id="MT145189">
    <property type="protein sequence ID" value="QJI04693.1"/>
    <property type="molecule type" value="Genomic_DNA"/>
</dbReference>
<evidence type="ECO:0000256" key="2">
    <source>
        <dbReference type="ARBA" id="ARBA00022528"/>
    </source>
</evidence>
<dbReference type="EMBL" id="MT143974">
    <property type="protein sequence ID" value="QJA44230.1"/>
    <property type="molecule type" value="Genomic_DNA"/>
</dbReference>
<dbReference type="InterPro" id="IPR003593">
    <property type="entry name" value="AAA+_ATPase"/>
</dbReference>
<comment type="subcellular location">
    <subcellularLocation>
        <location evidence="1">Plastid</location>
        <location evidence="1">Chloroplast</location>
    </subcellularLocation>
</comment>
<gene>
    <name evidence="12" type="ORF">MM415A00110_0014</name>
    <name evidence="10" type="ORF">MM415B00633_0011</name>
    <name evidence="9" type="ORF">TM448A00090_0062</name>
    <name evidence="11" type="ORF">TM448B00221_0042</name>
</gene>
<keyword evidence="5" id="KW-0067">ATP-binding</keyword>
<dbReference type="GO" id="GO:0005524">
    <property type="term" value="F:ATP binding"/>
    <property type="evidence" value="ECO:0007669"/>
    <property type="project" value="UniProtKB-KW"/>
</dbReference>
<proteinExistence type="inferred from homology"/>
<dbReference type="EMBL" id="MT144601">
    <property type="protein sequence ID" value="QJH94488.1"/>
    <property type="molecule type" value="Genomic_DNA"/>
</dbReference>
<dbReference type="SUPFAM" id="SSF52540">
    <property type="entry name" value="P-loop containing nucleoside triphosphate hydrolases"/>
    <property type="match status" value="1"/>
</dbReference>
<dbReference type="InterPro" id="IPR052381">
    <property type="entry name" value="AAA_domain_protein"/>
</dbReference>
<evidence type="ECO:0000313" key="12">
    <source>
        <dbReference type="EMBL" id="QJI04693.1"/>
    </source>
</evidence>
<accession>A0A6H1ZAL6</accession>
<evidence type="ECO:0000313" key="9">
    <source>
        <dbReference type="EMBL" id="QJA44230.1"/>
    </source>
</evidence>
<dbReference type="Pfam" id="PF00004">
    <property type="entry name" value="AAA"/>
    <property type="match status" value="1"/>
</dbReference>
<name>A0A6H1ZAL6_9ZZZZ</name>
<dbReference type="SMART" id="SM00382">
    <property type="entry name" value="AAA"/>
    <property type="match status" value="1"/>
</dbReference>
<dbReference type="InterPro" id="IPR003959">
    <property type="entry name" value="ATPase_AAA_core"/>
</dbReference>
<dbReference type="InterPro" id="IPR027417">
    <property type="entry name" value="P-loop_NTPase"/>
</dbReference>
<comment type="similarity">
    <text evidence="6">Belongs to the AAA ATPase family. Highly divergent.</text>
</comment>
<evidence type="ECO:0000256" key="3">
    <source>
        <dbReference type="ARBA" id="ARBA00022640"/>
    </source>
</evidence>
<evidence type="ECO:0000256" key="7">
    <source>
        <dbReference type="ARBA" id="ARBA00040480"/>
    </source>
</evidence>
<dbReference type="PANTHER" id="PTHR42960">
    <property type="entry name" value="YCF46 PROTEIN"/>
    <property type="match status" value="1"/>
</dbReference>
<dbReference type="GO" id="GO:0016887">
    <property type="term" value="F:ATP hydrolysis activity"/>
    <property type="evidence" value="ECO:0007669"/>
    <property type="project" value="InterPro"/>
</dbReference>
<evidence type="ECO:0000256" key="1">
    <source>
        <dbReference type="ARBA" id="ARBA00004229"/>
    </source>
</evidence>
<dbReference type="GO" id="GO:0009507">
    <property type="term" value="C:chloroplast"/>
    <property type="evidence" value="ECO:0007669"/>
    <property type="project" value="UniProtKB-SubCell"/>
</dbReference>
<protein>
    <recommendedName>
        <fullName evidence="7">Uncharacterized AAA domain-containing protein ycf46</fullName>
    </recommendedName>
</protein>
<evidence type="ECO:0000313" key="11">
    <source>
        <dbReference type="EMBL" id="QJH94488.1"/>
    </source>
</evidence>
<organism evidence="9">
    <name type="scientific">viral metagenome</name>
    <dbReference type="NCBI Taxonomy" id="1070528"/>
    <lineage>
        <taxon>unclassified sequences</taxon>
        <taxon>metagenomes</taxon>
        <taxon>organismal metagenomes</taxon>
    </lineage>
</organism>
<evidence type="ECO:0000256" key="4">
    <source>
        <dbReference type="ARBA" id="ARBA00022741"/>
    </source>
</evidence>
<dbReference type="EMBL" id="MT141495">
    <property type="protein sequence ID" value="QJA63327.1"/>
    <property type="molecule type" value="Genomic_DNA"/>
</dbReference>
<evidence type="ECO:0000259" key="8">
    <source>
        <dbReference type="SMART" id="SM00382"/>
    </source>
</evidence>
<keyword evidence="4" id="KW-0547">Nucleotide-binding</keyword>
<evidence type="ECO:0000256" key="5">
    <source>
        <dbReference type="ARBA" id="ARBA00022840"/>
    </source>
</evidence>
<sequence length="479" mass="53819">MTLRVLKRAGYPFVWVPTTEEDRIIRENRADIDSDVKFFKWDICKGFQAFVNPNGDTKAWMWQVVDEETLDPQAALAFIQTLPEDSIFFMCDYHKYFTDIPVIRQALNIKDHLKSSGKMIAFLSAVTDIPPELRNDIQVVDFPLPDKEAHRRTLEIICQDTKLDIPEDADAIVDAMKGLTQEGAENALAKSLVENGLFNYKNILDQKAAMLKSTGYLTYGNYKESFADLYGLEYMKEWAKTTINSREAKGILIYGVPGTGKSHFAKALANETKRPCLIADFGAIRGQLQGQAEERIRDMLKIIESIGNSTVFCDEIDKSLAGLGGADTDGGVGNRIMQTWMTYMEDRPPGSYWVCTCNSLETILTWSGGALLRRFDCVFFIDMPTQAECAGIARIWGEKKGVEIPGDYDFDGFTGADIKKLATNMSMLKCDVDKARQFMIPTSQAIGDKVAEIRKKARGVCIWASKEQESISVKRRIKV</sequence>